<evidence type="ECO:0000313" key="7">
    <source>
        <dbReference type="Proteomes" id="UP000694621"/>
    </source>
</evidence>
<evidence type="ECO:0000313" key="6">
    <source>
        <dbReference type="Ensembl" id="ENSAMXP00005008327.1"/>
    </source>
</evidence>
<keyword evidence="2 5" id="KW-0812">Transmembrane</keyword>
<dbReference type="PANTHER" id="PTHR10671">
    <property type="entry name" value="EPITHELIAL MEMBRANE PROTEIN-RELATED"/>
    <property type="match status" value="1"/>
</dbReference>
<dbReference type="AlphaFoldDB" id="A0A8B9H9P5"/>
<feature type="transmembrane region" description="Helical" evidence="5">
    <location>
        <begin position="109"/>
        <end position="128"/>
    </location>
</feature>
<accession>A0A8B9H9P5</accession>
<dbReference type="Gene3D" id="1.20.140.150">
    <property type="match status" value="1"/>
</dbReference>
<organism evidence="6 7">
    <name type="scientific">Astyanax mexicanus</name>
    <name type="common">Blind cave fish</name>
    <name type="synonym">Astyanax fasciatus mexicanus</name>
    <dbReference type="NCBI Taxonomy" id="7994"/>
    <lineage>
        <taxon>Eukaryota</taxon>
        <taxon>Metazoa</taxon>
        <taxon>Chordata</taxon>
        <taxon>Craniata</taxon>
        <taxon>Vertebrata</taxon>
        <taxon>Euteleostomi</taxon>
        <taxon>Actinopterygii</taxon>
        <taxon>Neopterygii</taxon>
        <taxon>Teleostei</taxon>
        <taxon>Ostariophysi</taxon>
        <taxon>Characiformes</taxon>
        <taxon>Characoidei</taxon>
        <taxon>Acestrorhamphidae</taxon>
        <taxon>Acestrorhamphinae</taxon>
        <taxon>Astyanax</taxon>
    </lineage>
</organism>
<dbReference type="PANTHER" id="PTHR10671:SF85">
    <property type="entry name" value="EPITHELIAL MEMBRANE PROTEIN 1"/>
    <property type="match status" value="1"/>
</dbReference>
<evidence type="ECO:0000256" key="4">
    <source>
        <dbReference type="ARBA" id="ARBA00023136"/>
    </source>
</evidence>
<protein>
    <recommendedName>
        <fullName evidence="8">Epithelial membrane protein 2</fullName>
    </recommendedName>
</protein>
<keyword evidence="3 5" id="KW-1133">Transmembrane helix</keyword>
<dbReference type="Pfam" id="PF00822">
    <property type="entry name" value="PMP22_Claudin"/>
    <property type="match status" value="2"/>
</dbReference>
<evidence type="ECO:0000256" key="3">
    <source>
        <dbReference type="ARBA" id="ARBA00022989"/>
    </source>
</evidence>
<evidence type="ECO:0008006" key="8">
    <source>
        <dbReference type="Google" id="ProtNLM"/>
    </source>
</evidence>
<proteinExistence type="predicted"/>
<evidence type="ECO:0000256" key="5">
    <source>
        <dbReference type="SAM" id="Phobius"/>
    </source>
</evidence>
<dbReference type="GO" id="GO:0005886">
    <property type="term" value="C:plasma membrane"/>
    <property type="evidence" value="ECO:0007669"/>
    <property type="project" value="TreeGrafter"/>
</dbReference>
<dbReference type="InterPro" id="IPR004031">
    <property type="entry name" value="PMP22/EMP/MP20/Claudin"/>
</dbReference>
<dbReference type="InterPro" id="IPR050579">
    <property type="entry name" value="PMP-22/EMP/MP20-like"/>
</dbReference>
<sequence>MLVLLAGIFLLHITTFILLLAATIENAWWVGNGFSTDIWARWVLNGQQWNYTDLPAHYPAGKHIIFYIYKFNLSLCLSLSGLCIMIAASIYTDIFHKNEIIGNYGPSFILAWIAFALSFISCVIYFVLRKKNT</sequence>
<dbReference type="Proteomes" id="UP000694621">
    <property type="component" value="Unplaced"/>
</dbReference>
<reference evidence="6" key="1">
    <citation type="submission" date="2025-08" db="UniProtKB">
        <authorList>
            <consortium name="Ensembl"/>
        </authorList>
    </citation>
    <scope>IDENTIFICATION</scope>
</reference>
<evidence type="ECO:0000256" key="2">
    <source>
        <dbReference type="ARBA" id="ARBA00022692"/>
    </source>
</evidence>
<evidence type="ECO:0000256" key="1">
    <source>
        <dbReference type="ARBA" id="ARBA00004141"/>
    </source>
</evidence>
<feature type="transmembrane region" description="Helical" evidence="5">
    <location>
        <begin position="64"/>
        <end position="88"/>
    </location>
</feature>
<keyword evidence="4 5" id="KW-0472">Membrane</keyword>
<dbReference type="Ensembl" id="ENSAMXT00005009334.1">
    <property type="protein sequence ID" value="ENSAMXP00005008327.1"/>
    <property type="gene ID" value="ENSAMXG00005004844.1"/>
</dbReference>
<comment type="subcellular location">
    <subcellularLocation>
        <location evidence="1">Membrane</location>
        <topology evidence="1">Multi-pass membrane protein</topology>
    </subcellularLocation>
</comment>
<name>A0A8B9H9P5_ASTMX</name>